<dbReference type="InterPro" id="IPR036361">
    <property type="entry name" value="SAP_dom_sf"/>
</dbReference>
<feature type="region of interest" description="Disordered" evidence="1">
    <location>
        <begin position="113"/>
        <end position="153"/>
    </location>
</feature>
<evidence type="ECO:0000313" key="4">
    <source>
        <dbReference type="Proteomes" id="UP001415857"/>
    </source>
</evidence>
<dbReference type="Pfam" id="PF02037">
    <property type="entry name" value="SAP"/>
    <property type="match status" value="1"/>
</dbReference>
<feature type="region of interest" description="Disordered" evidence="1">
    <location>
        <begin position="665"/>
        <end position="736"/>
    </location>
</feature>
<feature type="compositionally biased region" description="Basic and acidic residues" evidence="1">
    <location>
        <begin position="304"/>
        <end position="320"/>
    </location>
</feature>
<dbReference type="PANTHER" id="PTHR47031:SF3">
    <property type="entry name" value="SAP DOMAIN-CONTAINING PROTEIN"/>
    <property type="match status" value="1"/>
</dbReference>
<evidence type="ECO:0000313" key="3">
    <source>
        <dbReference type="EMBL" id="KAK9270865.1"/>
    </source>
</evidence>
<evidence type="ECO:0000259" key="2">
    <source>
        <dbReference type="PROSITE" id="PS50800"/>
    </source>
</evidence>
<feature type="region of interest" description="Disordered" evidence="1">
    <location>
        <begin position="272"/>
        <end position="328"/>
    </location>
</feature>
<dbReference type="Gene3D" id="1.10.720.30">
    <property type="entry name" value="SAP domain"/>
    <property type="match status" value="1"/>
</dbReference>
<protein>
    <recommendedName>
        <fullName evidence="2">SAP domain-containing protein</fullName>
    </recommendedName>
</protein>
<feature type="compositionally biased region" description="Basic and acidic residues" evidence="1">
    <location>
        <begin position="113"/>
        <end position="128"/>
    </location>
</feature>
<name>A0AAP0NDB6_LIQFO</name>
<dbReference type="PANTHER" id="PTHR47031">
    <property type="entry name" value="SAP DNA-BINDING DOMAIN-CONTAINING PROTEIN"/>
    <property type="match status" value="1"/>
</dbReference>
<sequence>MSTQYPILDNRPINKWKVAELKEELKRRKLMTKGLKDDLVKRLDEAISKERGAFGEEASKGFACDPEPMVNKSEDAGANPNYDILAEDAGAKPNYDKLAEDAGADAEYDKLAEYAQSHDENETGKMDDVTAVDGIDDGPIDLGQRKVQEGETVVGPDTAEVVVELAVSEVSAETNSMVNETVVTQIASSEEALEGNKIKMENEDTEPPPMDAVLDVSNPNIQVYEVSPVLGSQVKSESISTDSMSINEKNELRDNLNSDNVHLEVDFKLEMVHPSSSGDPPSGGNLHPLDDQRPCENQGSVEETYNKESTHVDCSNKNDSADAGSSVKLSHFSADDSMKEDVLENKQIDSNYNSNEVGDKIDVTEAPVIKDECPAVTVGPYLSPEEMETSAEENTTADYVKERNLEDDKKSTHMDFSKKSDMVDGGFLEKLNLDHSPADDFMEEDALETKQIDSNHNSSEVGEEATKVESTVDTLGPGKSYVKMESAFEKKDDDSAPSEKRKFQDDGIGIVETPPKRQRRWNSENLKIPEPQSSNLKPCTTPKNSHQTTRVEHGFNRSDSTLSGDEPKERVVPPSPKPPTNSLRIDRFLRPFTLKAVQELLAKTGNVCSFWMDQIKTHCYVMYSSVEEAIETRNAVYNLQWPPNGGRLLVAEFVDSQEVKLRVEAPQSPAARLGTTPTAPVAPAPIQLSPSTRQHGLRQQLRPPSPLRQPPPVSDPHTRRERHTIPPPQPAPKKLDLPIVTLDDLFRKTRATPRIYYLPLTEEEVASKLAMRGKDAKQ</sequence>
<reference evidence="3 4" key="1">
    <citation type="journal article" date="2024" name="Plant J.">
        <title>Genome sequences and population genomics reveal climatic adaptation and genomic divergence between two closely related sweetgum species.</title>
        <authorList>
            <person name="Xu W.Q."/>
            <person name="Ren C.Q."/>
            <person name="Zhang X.Y."/>
            <person name="Comes H.P."/>
            <person name="Liu X.H."/>
            <person name="Li Y.G."/>
            <person name="Kettle C.J."/>
            <person name="Jalonen R."/>
            <person name="Gaisberger H."/>
            <person name="Ma Y.Z."/>
            <person name="Qiu Y.X."/>
        </authorList>
    </citation>
    <scope>NUCLEOTIDE SEQUENCE [LARGE SCALE GENOMIC DNA]</scope>
    <source>
        <strain evidence="3">Hangzhou</strain>
    </source>
</reference>
<dbReference type="AlphaFoldDB" id="A0AAP0NDB6"/>
<dbReference type="InterPro" id="IPR003034">
    <property type="entry name" value="SAP_dom"/>
</dbReference>
<feature type="region of interest" description="Disordered" evidence="1">
    <location>
        <begin position="58"/>
        <end position="78"/>
    </location>
</feature>
<dbReference type="SMART" id="SM00513">
    <property type="entry name" value="SAP"/>
    <property type="match status" value="1"/>
</dbReference>
<feature type="domain" description="SAP" evidence="2">
    <location>
        <begin position="13"/>
        <end position="47"/>
    </location>
</feature>
<evidence type="ECO:0000256" key="1">
    <source>
        <dbReference type="SAM" id="MobiDB-lite"/>
    </source>
</evidence>
<feature type="compositionally biased region" description="Pro residues" evidence="1">
    <location>
        <begin position="703"/>
        <end position="714"/>
    </location>
</feature>
<feature type="region of interest" description="Disordered" evidence="1">
    <location>
        <begin position="435"/>
        <end position="582"/>
    </location>
</feature>
<dbReference type="InterPro" id="IPR034257">
    <property type="entry name" value="Acinus_RRM"/>
</dbReference>
<dbReference type="EMBL" id="JBBPBK010000014">
    <property type="protein sequence ID" value="KAK9270865.1"/>
    <property type="molecule type" value="Genomic_DNA"/>
</dbReference>
<feature type="compositionally biased region" description="Polar residues" evidence="1">
    <location>
        <begin position="531"/>
        <end position="548"/>
    </location>
</feature>
<dbReference type="SUPFAM" id="SSF54928">
    <property type="entry name" value="RNA-binding domain, RBD"/>
    <property type="match status" value="1"/>
</dbReference>
<dbReference type="GO" id="GO:0003676">
    <property type="term" value="F:nucleic acid binding"/>
    <property type="evidence" value="ECO:0007669"/>
    <property type="project" value="InterPro"/>
</dbReference>
<dbReference type="Pfam" id="PF16294">
    <property type="entry name" value="RSB_motif"/>
    <property type="match status" value="1"/>
</dbReference>
<comment type="caution">
    <text evidence="3">The sequence shown here is derived from an EMBL/GenBank/DDBJ whole genome shotgun (WGS) entry which is preliminary data.</text>
</comment>
<feature type="compositionally biased region" description="Basic and acidic residues" evidence="1">
    <location>
        <begin position="399"/>
        <end position="419"/>
    </location>
</feature>
<feature type="compositionally biased region" description="Basic and acidic residues" evidence="1">
    <location>
        <begin position="486"/>
        <end position="505"/>
    </location>
</feature>
<feature type="compositionally biased region" description="Low complexity" evidence="1">
    <location>
        <begin position="675"/>
        <end position="685"/>
    </location>
</feature>
<dbReference type="CDD" id="cd12432">
    <property type="entry name" value="RRM_ACINU"/>
    <property type="match status" value="1"/>
</dbReference>
<keyword evidence="4" id="KW-1185">Reference proteome</keyword>
<proteinExistence type="predicted"/>
<gene>
    <name evidence="3" type="ORF">L1049_026451</name>
</gene>
<dbReference type="InterPro" id="IPR035979">
    <property type="entry name" value="RBD_domain_sf"/>
</dbReference>
<dbReference type="SUPFAM" id="SSF68906">
    <property type="entry name" value="SAP domain"/>
    <property type="match status" value="1"/>
</dbReference>
<organism evidence="3 4">
    <name type="scientific">Liquidambar formosana</name>
    <name type="common">Formosan gum</name>
    <dbReference type="NCBI Taxonomy" id="63359"/>
    <lineage>
        <taxon>Eukaryota</taxon>
        <taxon>Viridiplantae</taxon>
        <taxon>Streptophyta</taxon>
        <taxon>Embryophyta</taxon>
        <taxon>Tracheophyta</taxon>
        <taxon>Spermatophyta</taxon>
        <taxon>Magnoliopsida</taxon>
        <taxon>eudicotyledons</taxon>
        <taxon>Gunneridae</taxon>
        <taxon>Pentapetalae</taxon>
        <taxon>Saxifragales</taxon>
        <taxon>Altingiaceae</taxon>
        <taxon>Liquidambar</taxon>
    </lineage>
</organism>
<dbReference type="Proteomes" id="UP001415857">
    <property type="component" value="Unassembled WGS sequence"/>
</dbReference>
<feature type="compositionally biased region" description="Low complexity" evidence="1">
    <location>
        <begin position="274"/>
        <end position="284"/>
    </location>
</feature>
<dbReference type="PROSITE" id="PS50800">
    <property type="entry name" value="SAP"/>
    <property type="match status" value="1"/>
</dbReference>
<dbReference type="InterPro" id="IPR032552">
    <property type="entry name" value="RSB_motif"/>
</dbReference>
<accession>A0AAP0NDB6</accession>
<feature type="region of interest" description="Disordered" evidence="1">
    <location>
        <begin position="385"/>
        <end position="419"/>
    </location>
</feature>